<sequence>MRRNRVRSSATPCKAIFGDSRRFRRTQPARRPLIDSSWSCACLPPFSSDDQASVVKSPLTAAPSFGWHRFRPNGPPTQQTEHGFVSLVKFRL</sequence>
<dbReference type="EMBL" id="KK914382">
    <property type="protein sequence ID" value="KDP37780.1"/>
    <property type="molecule type" value="Genomic_DNA"/>
</dbReference>
<proteinExistence type="predicted"/>
<organism evidence="1 2">
    <name type="scientific">Jatropha curcas</name>
    <name type="common">Barbados nut</name>
    <dbReference type="NCBI Taxonomy" id="180498"/>
    <lineage>
        <taxon>Eukaryota</taxon>
        <taxon>Viridiplantae</taxon>
        <taxon>Streptophyta</taxon>
        <taxon>Embryophyta</taxon>
        <taxon>Tracheophyta</taxon>
        <taxon>Spermatophyta</taxon>
        <taxon>Magnoliopsida</taxon>
        <taxon>eudicotyledons</taxon>
        <taxon>Gunneridae</taxon>
        <taxon>Pentapetalae</taxon>
        <taxon>rosids</taxon>
        <taxon>fabids</taxon>
        <taxon>Malpighiales</taxon>
        <taxon>Euphorbiaceae</taxon>
        <taxon>Crotonoideae</taxon>
        <taxon>Jatropheae</taxon>
        <taxon>Jatropha</taxon>
    </lineage>
</organism>
<evidence type="ECO:0000313" key="2">
    <source>
        <dbReference type="Proteomes" id="UP000027138"/>
    </source>
</evidence>
<reference evidence="1 2" key="1">
    <citation type="journal article" date="2014" name="PLoS ONE">
        <title>Global Analysis of Gene Expression Profiles in Physic Nut (Jatropha curcas L.) Seedlings Exposed to Salt Stress.</title>
        <authorList>
            <person name="Zhang L."/>
            <person name="Zhang C."/>
            <person name="Wu P."/>
            <person name="Chen Y."/>
            <person name="Li M."/>
            <person name="Jiang H."/>
            <person name="Wu G."/>
        </authorList>
    </citation>
    <scope>NUCLEOTIDE SEQUENCE [LARGE SCALE GENOMIC DNA]</scope>
    <source>
        <strain evidence="2">cv. GZQX0401</strain>
        <tissue evidence="1">Young leaves</tissue>
    </source>
</reference>
<protein>
    <submittedName>
        <fullName evidence="1">Uncharacterized protein</fullName>
    </submittedName>
</protein>
<evidence type="ECO:0000313" key="1">
    <source>
        <dbReference type="EMBL" id="KDP37780.1"/>
    </source>
</evidence>
<dbReference type="Proteomes" id="UP000027138">
    <property type="component" value="Unassembled WGS sequence"/>
</dbReference>
<name>A0A067KZW6_JATCU</name>
<keyword evidence="2" id="KW-1185">Reference proteome</keyword>
<accession>A0A067KZW6</accession>
<dbReference type="AlphaFoldDB" id="A0A067KZW6"/>
<gene>
    <name evidence="1" type="ORF">JCGZ_06459</name>
</gene>